<proteinExistence type="predicted"/>
<evidence type="ECO:0000256" key="1">
    <source>
        <dbReference type="SAM" id="MobiDB-lite"/>
    </source>
</evidence>
<feature type="region of interest" description="Disordered" evidence="1">
    <location>
        <begin position="1"/>
        <end position="105"/>
    </location>
</feature>
<keyword evidence="3" id="KW-1185">Reference proteome</keyword>
<gene>
    <name evidence="2" type="ORF">EV420DRAFT_1484355</name>
</gene>
<sequence>MSGSGLKPATRPDPARLDPEKPSPGGRLWRTQGSASSYGKPEPWSVLHEDVKSPAKSPSPAQPKPDPEAGLGGLRARAHTLSRPDPPKPGLSPKNPTRPDPTWTSLRVTHQKLFAALSVKKKAQISFDPNSTETQTMRSFRGWVTSATEKAAFSNAYPMESVNHHQLRKCQSSLKSINGSVPDADSHTTATCASHA</sequence>
<dbReference type="EMBL" id="JAUEPS010000050">
    <property type="protein sequence ID" value="KAK0445302.1"/>
    <property type="molecule type" value="Genomic_DNA"/>
</dbReference>
<dbReference type="RefSeq" id="XP_060325443.1">
    <property type="nucleotide sequence ID" value="XM_060470069.1"/>
</dbReference>
<dbReference type="AlphaFoldDB" id="A0AA39JN24"/>
<dbReference type="GeneID" id="85353617"/>
<evidence type="ECO:0000313" key="2">
    <source>
        <dbReference type="EMBL" id="KAK0445302.1"/>
    </source>
</evidence>
<accession>A0AA39JN24</accession>
<evidence type="ECO:0000313" key="3">
    <source>
        <dbReference type="Proteomes" id="UP001175211"/>
    </source>
</evidence>
<comment type="caution">
    <text evidence="2">The sequence shown here is derived from an EMBL/GenBank/DDBJ whole genome shotgun (WGS) entry which is preliminary data.</text>
</comment>
<dbReference type="Proteomes" id="UP001175211">
    <property type="component" value="Unassembled WGS sequence"/>
</dbReference>
<organism evidence="2 3">
    <name type="scientific">Armillaria tabescens</name>
    <name type="common">Ringless honey mushroom</name>
    <name type="synonym">Agaricus tabescens</name>
    <dbReference type="NCBI Taxonomy" id="1929756"/>
    <lineage>
        <taxon>Eukaryota</taxon>
        <taxon>Fungi</taxon>
        <taxon>Dikarya</taxon>
        <taxon>Basidiomycota</taxon>
        <taxon>Agaricomycotina</taxon>
        <taxon>Agaricomycetes</taxon>
        <taxon>Agaricomycetidae</taxon>
        <taxon>Agaricales</taxon>
        <taxon>Marasmiineae</taxon>
        <taxon>Physalacriaceae</taxon>
        <taxon>Desarmillaria</taxon>
    </lineage>
</organism>
<protein>
    <submittedName>
        <fullName evidence="2">Uncharacterized protein</fullName>
    </submittedName>
</protein>
<name>A0AA39JN24_ARMTA</name>
<reference evidence="2" key="1">
    <citation type="submission" date="2023-06" db="EMBL/GenBank/DDBJ databases">
        <authorList>
            <consortium name="Lawrence Berkeley National Laboratory"/>
            <person name="Ahrendt S."/>
            <person name="Sahu N."/>
            <person name="Indic B."/>
            <person name="Wong-Bajracharya J."/>
            <person name="Merenyi Z."/>
            <person name="Ke H.-M."/>
            <person name="Monk M."/>
            <person name="Kocsube S."/>
            <person name="Drula E."/>
            <person name="Lipzen A."/>
            <person name="Balint B."/>
            <person name="Henrissat B."/>
            <person name="Andreopoulos B."/>
            <person name="Martin F.M."/>
            <person name="Harder C.B."/>
            <person name="Rigling D."/>
            <person name="Ford K.L."/>
            <person name="Foster G.D."/>
            <person name="Pangilinan J."/>
            <person name="Papanicolaou A."/>
            <person name="Barry K."/>
            <person name="LaButti K."/>
            <person name="Viragh M."/>
            <person name="Koriabine M."/>
            <person name="Yan M."/>
            <person name="Riley R."/>
            <person name="Champramary S."/>
            <person name="Plett K.L."/>
            <person name="Tsai I.J."/>
            <person name="Slot J."/>
            <person name="Sipos G."/>
            <person name="Plett J."/>
            <person name="Nagy L.G."/>
            <person name="Grigoriev I.V."/>
        </authorList>
    </citation>
    <scope>NUCLEOTIDE SEQUENCE</scope>
    <source>
        <strain evidence="2">CCBAS 213</strain>
    </source>
</reference>